<feature type="domain" description="Ubiquitin-like" evidence="2">
    <location>
        <begin position="243"/>
        <end position="326"/>
    </location>
</feature>
<evidence type="ECO:0000256" key="1">
    <source>
        <dbReference type="SAM" id="MobiDB-lite"/>
    </source>
</evidence>
<feature type="compositionally biased region" description="Pro residues" evidence="1">
    <location>
        <begin position="681"/>
        <end position="691"/>
    </location>
</feature>
<dbReference type="InterPro" id="IPR054464">
    <property type="entry name" value="ULD_fung"/>
</dbReference>
<feature type="region of interest" description="Disordered" evidence="1">
    <location>
        <begin position="622"/>
        <end position="654"/>
    </location>
</feature>
<feature type="compositionally biased region" description="Acidic residues" evidence="1">
    <location>
        <begin position="400"/>
        <end position="411"/>
    </location>
</feature>
<dbReference type="AlphaFoldDB" id="A0A9W9CW92"/>
<feature type="compositionally biased region" description="Basic and acidic residues" evidence="1">
    <location>
        <begin position="375"/>
        <end position="385"/>
    </location>
</feature>
<evidence type="ECO:0000313" key="3">
    <source>
        <dbReference type="EMBL" id="KAJ4389646.1"/>
    </source>
</evidence>
<organism evidence="3 4">
    <name type="scientific">Gnomoniopsis smithogilvyi</name>
    <dbReference type="NCBI Taxonomy" id="1191159"/>
    <lineage>
        <taxon>Eukaryota</taxon>
        <taxon>Fungi</taxon>
        <taxon>Dikarya</taxon>
        <taxon>Ascomycota</taxon>
        <taxon>Pezizomycotina</taxon>
        <taxon>Sordariomycetes</taxon>
        <taxon>Sordariomycetidae</taxon>
        <taxon>Diaporthales</taxon>
        <taxon>Gnomoniaceae</taxon>
        <taxon>Gnomoniopsis</taxon>
    </lineage>
</organism>
<evidence type="ECO:0000259" key="2">
    <source>
        <dbReference type="Pfam" id="PF22893"/>
    </source>
</evidence>
<dbReference type="EMBL" id="JAPEVB010000004">
    <property type="protein sequence ID" value="KAJ4389646.1"/>
    <property type="molecule type" value="Genomic_DNA"/>
</dbReference>
<proteinExistence type="predicted"/>
<keyword evidence="4" id="KW-1185">Reference proteome</keyword>
<dbReference type="OrthoDB" id="3045089at2759"/>
<name>A0A9W9CW92_9PEZI</name>
<protein>
    <recommendedName>
        <fullName evidence="2">Ubiquitin-like domain-containing protein</fullName>
    </recommendedName>
</protein>
<gene>
    <name evidence="3" type="ORF">N0V93_007118</name>
</gene>
<dbReference type="PANTHER" id="PTHR38886">
    <property type="entry name" value="SESA DOMAIN-CONTAINING PROTEIN"/>
    <property type="match status" value="1"/>
</dbReference>
<dbReference type="Pfam" id="PF22893">
    <property type="entry name" value="ULD_2"/>
    <property type="match status" value="1"/>
</dbReference>
<dbReference type="PANTHER" id="PTHR38886:SF1">
    <property type="entry name" value="NACHT-NTPASE AND P-LOOP NTPASES N-TERMINAL DOMAIN-CONTAINING PROTEIN"/>
    <property type="match status" value="1"/>
</dbReference>
<dbReference type="Proteomes" id="UP001140453">
    <property type="component" value="Unassembled WGS sequence"/>
</dbReference>
<accession>A0A9W9CW92</accession>
<sequence length="705" mass="78929">MATPGFGFSVGDVLAGLHVVRKLIRALNDTAGSRAAYQKLISELLNLEDALTGVKDLQVDPAQAAQKLALEQVARQCQGSIERFLTKNAKFKDSLGVRPSSMSAWRSRLHKVQWALCKESEIEGLRTEIATHSTTLNLILSTIQLSATKIQGEAIDGCAQLAKVARDDNNQTGTLVKKNNEMLTTQAELIATISSTVVNLSSRQQTTGLQDLVQKVLESNMRIFSTVIQTQQLQASLPPQIERQRPIIFEDAHERLTPFHVEFINSFAAFQAVLEVRFRQVPGLKKVKGLEYAVQDTASKKALDLSKPWESLFRPGRKVVMSMLFQQVESTISSCPGCLRENIMEDDDEDTHMQCSNPACGLWYRRVTEVRSAKRSWAEQQDRGATKKRKLNSRVLVNNEPEEDSDDEDEIRDFRRVQIVQENRKQTMSPTPVPFENHSSAQWISGQSTTFLPQLEQNFLKDFRCCEKTWNSMHELLQHYEETHSLELSPSTTQSQAVKSALFGRGLVDDGVAAHEALNGFDQYLDRYNQDGTESEMGPAQAQQLGDGYLAEPDLPSLQPDVSLQIPKLERTIVDIFSDQLYNSALETDAIKSSRPDHVSLPPLGDLFAQRVRAANDQHLRADQPPQRTPFRGGSPLAPPRGWSSIRETNSRYNPSQVMMEAAKQSIRTFENVASLEPDDMPPPPLPPPRFVSPEDIPLYVNGIE</sequence>
<reference evidence="3" key="1">
    <citation type="submission" date="2022-10" db="EMBL/GenBank/DDBJ databases">
        <title>Tapping the CABI collections for fungal endophytes: first genome assemblies for Collariella, Neodidymelliopsis, Ascochyta clinopodiicola, Didymella pomorum, Didymosphaeria variabile, Neocosmospora piperis and Neocucurbitaria cava.</title>
        <authorList>
            <person name="Hill R."/>
        </authorList>
    </citation>
    <scope>NUCLEOTIDE SEQUENCE</scope>
    <source>
        <strain evidence="3">IMI 355082</strain>
    </source>
</reference>
<feature type="region of interest" description="Disordered" evidence="1">
    <location>
        <begin position="675"/>
        <end position="697"/>
    </location>
</feature>
<comment type="caution">
    <text evidence="3">The sequence shown here is derived from an EMBL/GenBank/DDBJ whole genome shotgun (WGS) entry which is preliminary data.</text>
</comment>
<feature type="region of interest" description="Disordered" evidence="1">
    <location>
        <begin position="375"/>
        <end position="412"/>
    </location>
</feature>
<evidence type="ECO:0000313" key="4">
    <source>
        <dbReference type="Proteomes" id="UP001140453"/>
    </source>
</evidence>